<protein>
    <recommendedName>
        <fullName evidence="6">Glutathione S-transferase</fullName>
    </recommendedName>
</protein>
<dbReference type="EMBL" id="JAPDRK010000014">
    <property type="protein sequence ID" value="KAJ9606129.1"/>
    <property type="molecule type" value="Genomic_DNA"/>
</dbReference>
<dbReference type="Proteomes" id="UP001172673">
    <property type="component" value="Unassembled WGS sequence"/>
</dbReference>
<gene>
    <name evidence="4" type="ORF">H2200_009090</name>
</gene>
<feature type="domain" description="GST N-terminal" evidence="2">
    <location>
        <begin position="1"/>
        <end position="80"/>
    </location>
</feature>
<accession>A0AA39CFA4</accession>
<evidence type="ECO:0000256" key="1">
    <source>
        <dbReference type="ARBA" id="ARBA00007409"/>
    </source>
</evidence>
<dbReference type="PANTHER" id="PTHR44051">
    <property type="entry name" value="GLUTATHIONE S-TRANSFERASE-RELATED"/>
    <property type="match status" value="1"/>
</dbReference>
<organism evidence="4 5">
    <name type="scientific">Cladophialophora chaetospira</name>
    <dbReference type="NCBI Taxonomy" id="386627"/>
    <lineage>
        <taxon>Eukaryota</taxon>
        <taxon>Fungi</taxon>
        <taxon>Dikarya</taxon>
        <taxon>Ascomycota</taxon>
        <taxon>Pezizomycotina</taxon>
        <taxon>Eurotiomycetes</taxon>
        <taxon>Chaetothyriomycetidae</taxon>
        <taxon>Chaetothyriales</taxon>
        <taxon>Herpotrichiellaceae</taxon>
        <taxon>Cladophialophora</taxon>
    </lineage>
</organism>
<dbReference type="PROSITE" id="PS50404">
    <property type="entry name" value="GST_NTER"/>
    <property type="match status" value="1"/>
</dbReference>
<dbReference type="SFLD" id="SFLDG00358">
    <property type="entry name" value="Main_(cytGST)"/>
    <property type="match status" value="1"/>
</dbReference>
<sequence length="211" mass="23943">MPNIQLFYWLDSSSVACHILLYETGLPFEAVQIQPTEESFAALRKLNPKARIPTLAIDGKVITETQAIMTAIAQLAPAKHLFGKNDLEAVRVHEWLGWLVGTFHGQAWVPVFRPERFSDDTSQHEAIRAKGLATLKELYRMLEEKVIGAYAVGDEFTAADAFLYVLFRWGSKWKIVNKRSQPNFCHAMMDFQERAAVKKVLDVEHLQAVDV</sequence>
<dbReference type="Gene3D" id="3.40.30.10">
    <property type="entry name" value="Glutaredoxin"/>
    <property type="match status" value="1"/>
</dbReference>
<dbReference type="AlphaFoldDB" id="A0AA39CFA4"/>
<dbReference type="InterPro" id="IPR036282">
    <property type="entry name" value="Glutathione-S-Trfase_C_sf"/>
</dbReference>
<dbReference type="InterPro" id="IPR004045">
    <property type="entry name" value="Glutathione_S-Trfase_N"/>
</dbReference>
<keyword evidence="5" id="KW-1185">Reference proteome</keyword>
<dbReference type="PROSITE" id="PS50405">
    <property type="entry name" value="GST_CTER"/>
    <property type="match status" value="1"/>
</dbReference>
<dbReference type="SUPFAM" id="SSF52833">
    <property type="entry name" value="Thioredoxin-like"/>
    <property type="match status" value="1"/>
</dbReference>
<reference evidence="4" key="1">
    <citation type="submission" date="2022-10" db="EMBL/GenBank/DDBJ databases">
        <title>Culturing micro-colonial fungi from biological soil crusts in the Mojave desert and describing Neophaeococcomyces mojavensis, and introducing the new genera and species Taxawa tesnikishii.</title>
        <authorList>
            <person name="Kurbessoian T."/>
            <person name="Stajich J.E."/>
        </authorList>
    </citation>
    <scope>NUCLEOTIDE SEQUENCE</scope>
    <source>
        <strain evidence="4">TK_41</strain>
    </source>
</reference>
<dbReference type="CDD" id="cd03057">
    <property type="entry name" value="GST_N_Beta"/>
    <property type="match status" value="1"/>
</dbReference>
<evidence type="ECO:0008006" key="6">
    <source>
        <dbReference type="Google" id="ProtNLM"/>
    </source>
</evidence>
<evidence type="ECO:0000313" key="5">
    <source>
        <dbReference type="Proteomes" id="UP001172673"/>
    </source>
</evidence>
<dbReference type="InterPro" id="IPR004046">
    <property type="entry name" value="GST_C"/>
</dbReference>
<name>A0AA39CFA4_9EURO</name>
<dbReference type="SFLD" id="SFLDS00019">
    <property type="entry name" value="Glutathione_Transferase_(cytos"/>
    <property type="match status" value="1"/>
</dbReference>
<dbReference type="InterPro" id="IPR040079">
    <property type="entry name" value="Glutathione_S-Trfase"/>
</dbReference>
<proteinExistence type="inferred from homology"/>
<dbReference type="Gene3D" id="1.20.1050.10">
    <property type="match status" value="1"/>
</dbReference>
<dbReference type="Pfam" id="PF00043">
    <property type="entry name" value="GST_C"/>
    <property type="match status" value="1"/>
</dbReference>
<dbReference type="SUPFAM" id="SSF47616">
    <property type="entry name" value="GST C-terminal domain-like"/>
    <property type="match status" value="1"/>
</dbReference>
<dbReference type="Pfam" id="PF13417">
    <property type="entry name" value="GST_N_3"/>
    <property type="match status" value="1"/>
</dbReference>
<comment type="similarity">
    <text evidence="1">Belongs to the GST superfamily.</text>
</comment>
<dbReference type="InterPro" id="IPR010987">
    <property type="entry name" value="Glutathione-S-Trfase_C-like"/>
</dbReference>
<comment type="caution">
    <text evidence="4">The sequence shown here is derived from an EMBL/GenBank/DDBJ whole genome shotgun (WGS) entry which is preliminary data.</text>
</comment>
<feature type="domain" description="GST C-terminal" evidence="3">
    <location>
        <begin position="85"/>
        <end position="211"/>
    </location>
</feature>
<evidence type="ECO:0000259" key="3">
    <source>
        <dbReference type="PROSITE" id="PS50405"/>
    </source>
</evidence>
<evidence type="ECO:0000259" key="2">
    <source>
        <dbReference type="PROSITE" id="PS50404"/>
    </source>
</evidence>
<evidence type="ECO:0000313" key="4">
    <source>
        <dbReference type="EMBL" id="KAJ9606129.1"/>
    </source>
</evidence>
<dbReference type="PANTHER" id="PTHR44051:SF8">
    <property type="entry name" value="GLUTATHIONE S-TRANSFERASE GSTA"/>
    <property type="match status" value="1"/>
</dbReference>
<dbReference type="InterPro" id="IPR036249">
    <property type="entry name" value="Thioredoxin-like_sf"/>
</dbReference>